<gene>
    <name evidence="4" type="ORF">BDW47DRAFT_106492</name>
</gene>
<keyword evidence="2" id="KW-0456">Lyase</keyword>
<dbReference type="Pfam" id="PF02666">
    <property type="entry name" value="PS_Dcarbxylase"/>
    <property type="match status" value="1"/>
</dbReference>
<evidence type="ECO:0000313" key="5">
    <source>
        <dbReference type="Proteomes" id="UP000234585"/>
    </source>
</evidence>
<dbReference type="OrthoDB" id="5973539at2759"/>
<accession>A0A2I2FAF4</accession>
<evidence type="ECO:0000256" key="1">
    <source>
        <dbReference type="ARBA" id="ARBA00022793"/>
    </source>
</evidence>
<dbReference type="AlphaFoldDB" id="A0A2I2FAF4"/>
<dbReference type="PANTHER" id="PTHR10067:SF9">
    <property type="entry name" value="PHOSPHATIDYLSERINE DECARBOXYLASE FAMILY PROTEIN (AFU_ORTHOLOGUE AFUA_7G01730)"/>
    <property type="match status" value="1"/>
</dbReference>
<keyword evidence="5" id="KW-1185">Reference proteome</keyword>
<dbReference type="STRING" id="41067.A0A2I2FAF4"/>
<sequence>MPAHHSHAPRLHHIGRWMPSTNAAHHEWLGGVIDHVDKRKAQPLHPALEDFKKLIESNTRVFLLISSMFEELPRNRTYSTDPTGTPQIRDYHHLLHVLNYLITTAPTWSDMSHRVGLVGLPINAVLDWSMGTPSGYAAYLDPDINAALKKILDAWGAFLSSPASAECINPGAHGWLGPTAKPDLCAVANEPTASSLSFEDLYVCDPSAPHHGFTSWDDFFTRLYRPGVRPVADPHNEAVIANACESTPYKIAHRVKPRDRFWIKSQPYSLQDMLAHDPLAHTHFTHATVYQAFLSALSYHRWHAPVSGTIHKAYTVPGTYYAEPLFEGIADPESQVAPAAHRIDLAGQVTAQEYNSATATRAIIFIDSHNPAIGMVGFIAVGMCEVSTCDVTVRAGQEVRKGDELGMFHFGGSTHCLVFREGIKLEGLPVPGEVTHNVPVKSKLGTVNG</sequence>
<evidence type="ECO:0000256" key="2">
    <source>
        <dbReference type="ARBA" id="ARBA00023239"/>
    </source>
</evidence>
<dbReference type="InterPro" id="IPR022237">
    <property type="entry name" value="PsiD-like"/>
</dbReference>
<dbReference type="EMBL" id="KZ559141">
    <property type="protein sequence ID" value="PLB37605.1"/>
    <property type="molecule type" value="Genomic_DNA"/>
</dbReference>
<evidence type="ECO:0000259" key="3">
    <source>
        <dbReference type="Pfam" id="PF12588"/>
    </source>
</evidence>
<dbReference type="PANTHER" id="PTHR10067">
    <property type="entry name" value="PHOSPHATIDYLSERINE DECARBOXYLASE"/>
    <property type="match status" value="1"/>
</dbReference>
<feature type="domain" description="L-tryptophan decarboxylase PsiD-like" evidence="3">
    <location>
        <begin position="45"/>
        <end position="182"/>
    </location>
</feature>
<dbReference type="InterPro" id="IPR003817">
    <property type="entry name" value="PS_Dcarbxylase"/>
</dbReference>
<dbReference type="Pfam" id="PF12588">
    <property type="entry name" value="PSDC"/>
    <property type="match status" value="1"/>
</dbReference>
<evidence type="ECO:0000313" key="4">
    <source>
        <dbReference type="EMBL" id="PLB37605.1"/>
    </source>
</evidence>
<proteinExistence type="predicted"/>
<name>A0A2I2FAF4_ASPCN</name>
<protein>
    <submittedName>
        <fullName evidence="4">Phophatidylserine decarboxylase-domain-containing protein</fullName>
    </submittedName>
</protein>
<organism evidence="4 5">
    <name type="scientific">Aspergillus candidus</name>
    <dbReference type="NCBI Taxonomy" id="41067"/>
    <lineage>
        <taxon>Eukaryota</taxon>
        <taxon>Fungi</taxon>
        <taxon>Dikarya</taxon>
        <taxon>Ascomycota</taxon>
        <taxon>Pezizomycotina</taxon>
        <taxon>Eurotiomycetes</taxon>
        <taxon>Eurotiomycetidae</taxon>
        <taxon>Eurotiales</taxon>
        <taxon>Aspergillaceae</taxon>
        <taxon>Aspergillus</taxon>
        <taxon>Aspergillus subgen. Circumdati</taxon>
    </lineage>
</organism>
<reference evidence="4 5" key="1">
    <citation type="submission" date="2017-12" db="EMBL/GenBank/DDBJ databases">
        <authorList>
            <consortium name="DOE Joint Genome Institute"/>
            <person name="Haridas S."/>
            <person name="Kjaerbolling I."/>
            <person name="Vesth T.C."/>
            <person name="Frisvad J.C."/>
            <person name="Nybo J.L."/>
            <person name="Theobald S."/>
            <person name="Kuo A."/>
            <person name="Bowyer P."/>
            <person name="Matsuda Y."/>
            <person name="Mondo S."/>
            <person name="Lyhne E.K."/>
            <person name="Kogle M.E."/>
            <person name="Clum A."/>
            <person name="Lipzen A."/>
            <person name="Salamov A."/>
            <person name="Ngan C.Y."/>
            <person name="Daum C."/>
            <person name="Chiniquy J."/>
            <person name="Barry K."/>
            <person name="LaButti K."/>
            <person name="Simmons B.A."/>
            <person name="Magnuson J.K."/>
            <person name="Mortensen U.H."/>
            <person name="Larsen T.O."/>
            <person name="Grigoriev I.V."/>
            <person name="Baker S.E."/>
            <person name="Andersen M.R."/>
            <person name="Nordberg H.P."/>
            <person name="Cantor M.N."/>
            <person name="Hua S.X."/>
        </authorList>
    </citation>
    <scope>NUCLEOTIDE SEQUENCE [LARGE SCALE GENOMIC DNA]</scope>
    <source>
        <strain evidence="4 5">CBS 102.13</strain>
    </source>
</reference>
<keyword evidence="1" id="KW-0210">Decarboxylase</keyword>
<dbReference type="GO" id="GO:0005739">
    <property type="term" value="C:mitochondrion"/>
    <property type="evidence" value="ECO:0007669"/>
    <property type="project" value="TreeGrafter"/>
</dbReference>
<dbReference type="Proteomes" id="UP000234585">
    <property type="component" value="Unassembled WGS sequence"/>
</dbReference>
<dbReference type="GO" id="GO:0004609">
    <property type="term" value="F:phosphatidylserine decarboxylase activity"/>
    <property type="evidence" value="ECO:0007669"/>
    <property type="project" value="InterPro"/>
</dbReference>
<dbReference type="RefSeq" id="XP_024671617.1">
    <property type="nucleotide sequence ID" value="XM_024812783.1"/>
</dbReference>
<dbReference type="GeneID" id="36519943"/>
<dbReference type="GO" id="GO:0006646">
    <property type="term" value="P:phosphatidylethanolamine biosynthetic process"/>
    <property type="evidence" value="ECO:0007669"/>
    <property type="project" value="TreeGrafter"/>
</dbReference>